<dbReference type="AlphaFoldDB" id="A0A6J8CPN0"/>
<keyword evidence="2" id="KW-1185">Reference proteome</keyword>
<accession>A0A6J8CPN0</accession>
<reference evidence="1 2" key="1">
    <citation type="submission" date="2020-06" db="EMBL/GenBank/DDBJ databases">
        <authorList>
            <person name="Li R."/>
            <person name="Bekaert M."/>
        </authorList>
    </citation>
    <scope>NUCLEOTIDE SEQUENCE [LARGE SCALE GENOMIC DNA]</scope>
    <source>
        <strain evidence="2">wild</strain>
    </source>
</reference>
<name>A0A6J8CPN0_MYTCO</name>
<evidence type="ECO:0000313" key="2">
    <source>
        <dbReference type="Proteomes" id="UP000507470"/>
    </source>
</evidence>
<proteinExistence type="predicted"/>
<organism evidence="1 2">
    <name type="scientific">Mytilus coruscus</name>
    <name type="common">Sea mussel</name>
    <dbReference type="NCBI Taxonomy" id="42192"/>
    <lineage>
        <taxon>Eukaryota</taxon>
        <taxon>Metazoa</taxon>
        <taxon>Spiralia</taxon>
        <taxon>Lophotrochozoa</taxon>
        <taxon>Mollusca</taxon>
        <taxon>Bivalvia</taxon>
        <taxon>Autobranchia</taxon>
        <taxon>Pteriomorphia</taxon>
        <taxon>Mytilida</taxon>
        <taxon>Mytiloidea</taxon>
        <taxon>Mytilidae</taxon>
        <taxon>Mytilinae</taxon>
        <taxon>Mytilus</taxon>
    </lineage>
</organism>
<evidence type="ECO:0000313" key="1">
    <source>
        <dbReference type="EMBL" id="CAC5396850.1"/>
    </source>
</evidence>
<dbReference type="Proteomes" id="UP000507470">
    <property type="component" value="Unassembled WGS sequence"/>
</dbReference>
<gene>
    <name evidence="1" type="ORF">MCOR_31355</name>
</gene>
<protein>
    <submittedName>
        <fullName evidence="1">Uncharacterized protein</fullName>
    </submittedName>
</protein>
<dbReference type="OrthoDB" id="10384231at2759"/>
<dbReference type="EMBL" id="CACVKT020005661">
    <property type="protein sequence ID" value="CAC5396850.1"/>
    <property type="molecule type" value="Genomic_DNA"/>
</dbReference>
<sequence length="167" mass="20115">MDDFTYKSGYMRDTRKRKFLFTMPEYTAKDISMLKSMFNEKGEYMIIGTHGRLLRVFFVFLVNKWRHYIINTFSTRIELLDDSIKDVNDIIHFCSNWSNEFEEFGSRNKINCGKRNDLVNAIKDEKEGKKEKEMLDKYKGTWTRYRRYIRAKASDEKMAAYENVTEQ</sequence>